<dbReference type="RefSeq" id="WP_307242331.1">
    <property type="nucleotide sequence ID" value="NZ_JAUSUZ010000001.1"/>
</dbReference>
<organism evidence="1 2">
    <name type="scientific">Catenuloplanes indicus</name>
    <dbReference type="NCBI Taxonomy" id="137267"/>
    <lineage>
        <taxon>Bacteria</taxon>
        <taxon>Bacillati</taxon>
        <taxon>Actinomycetota</taxon>
        <taxon>Actinomycetes</taxon>
        <taxon>Micromonosporales</taxon>
        <taxon>Micromonosporaceae</taxon>
        <taxon>Catenuloplanes</taxon>
    </lineage>
</organism>
<keyword evidence="2" id="KW-1185">Reference proteome</keyword>
<proteinExistence type="predicted"/>
<reference evidence="1 2" key="1">
    <citation type="submission" date="2023-07" db="EMBL/GenBank/DDBJ databases">
        <title>Sequencing the genomes of 1000 actinobacteria strains.</title>
        <authorList>
            <person name="Klenk H.-P."/>
        </authorList>
    </citation>
    <scope>NUCLEOTIDE SEQUENCE [LARGE SCALE GENOMIC DNA]</scope>
    <source>
        <strain evidence="1 2">DSM 44709</strain>
    </source>
</reference>
<comment type="caution">
    <text evidence="1">The sequence shown here is derived from an EMBL/GenBank/DDBJ whole genome shotgun (WGS) entry which is preliminary data.</text>
</comment>
<sequence length="114" mass="12490">MRARTMASFHRKPIPHTDWCTGDHRCGVNFHQAPDIIADGQLGARAIITRVRAAEVDYAEIRIRVPLRRADSLARRQLDTALHAVRALLAAVAAVRPAPLPGAGDRPAVGRRAF</sequence>
<gene>
    <name evidence="1" type="ORF">J2S42_004634</name>
</gene>
<dbReference type="Proteomes" id="UP001240236">
    <property type="component" value="Unassembled WGS sequence"/>
</dbReference>
<accession>A0AAE4AYC2</accession>
<evidence type="ECO:0000313" key="1">
    <source>
        <dbReference type="EMBL" id="MDQ0367965.1"/>
    </source>
</evidence>
<evidence type="ECO:0000313" key="2">
    <source>
        <dbReference type="Proteomes" id="UP001240236"/>
    </source>
</evidence>
<protein>
    <submittedName>
        <fullName evidence="1">Uncharacterized protein</fullName>
    </submittedName>
</protein>
<dbReference type="EMBL" id="JAUSUZ010000001">
    <property type="protein sequence ID" value="MDQ0367965.1"/>
    <property type="molecule type" value="Genomic_DNA"/>
</dbReference>
<dbReference type="AlphaFoldDB" id="A0AAE4AYC2"/>
<name>A0AAE4AYC2_9ACTN</name>